<organism evidence="2 3">
    <name type="scientific">Pipra filicauda</name>
    <name type="common">Wire-tailed manakin</name>
    <dbReference type="NCBI Taxonomy" id="649802"/>
    <lineage>
        <taxon>Eukaryota</taxon>
        <taxon>Metazoa</taxon>
        <taxon>Chordata</taxon>
        <taxon>Craniata</taxon>
        <taxon>Vertebrata</taxon>
        <taxon>Euteleostomi</taxon>
        <taxon>Archelosauria</taxon>
        <taxon>Archosauria</taxon>
        <taxon>Dinosauria</taxon>
        <taxon>Saurischia</taxon>
        <taxon>Theropoda</taxon>
        <taxon>Coelurosauria</taxon>
        <taxon>Aves</taxon>
        <taxon>Neognathae</taxon>
        <taxon>Neoaves</taxon>
        <taxon>Telluraves</taxon>
        <taxon>Australaves</taxon>
        <taxon>Passeriformes</taxon>
        <taxon>Pipridae</taxon>
        <taxon>Pipra</taxon>
    </lineage>
</organism>
<keyword evidence="2" id="KW-1185">Reference proteome</keyword>
<feature type="region of interest" description="Disordered" evidence="1">
    <location>
        <begin position="1"/>
        <end position="109"/>
    </location>
</feature>
<feature type="compositionally biased region" description="Low complexity" evidence="1">
    <location>
        <begin position="70"/>
        <end position="82"/>
    </location>
</feature>
<name>A0A7R5L8M9_9PASS</name>
<dbReference type="GeneID" id="113982119"/>
<evidence type="ECO:0000256" key="1">
    <source>
        <dbReference type="SAM" id="MobiDB-lite"/>
    </source>
</evidence>
<dbReference type="Proteomes" id="UP000504627">
    <property type="component" value="Unplaced"/>
</dbReference>
<protein>
    <submittedName>
        <fullName evidence="3">Homeobox protein cut-like 1 isoform X1</fullName>
    </submittedName>
</protein>
<feature type="compositionally biased region" description="Basic and acidic residues" evidence="1">
    <location>
        <begin position="52"/>
        <end position="62"/>
    </location>
</feature>
<evidence type="ECO:0000313" key="2">
    <source>
        <dbReference type="Proteomes" id="UP000504627"/>
    </source>
</evidence>
<accession>A0A7R5L8M9</accession>
<evidence type="ECO:0000313" key="3">
    <source>
        <dbReference type="RefSeq" id="XP_039247199.1"/>
    </source>
</evidence>
<dbReference type="RefSeq" id="XP_039247199.1">
    <property type="nucleotide sequence ID" value="XM_039391265.1"/>
</dbReference>
<proteinExistence type="predicted"/>
<dbReference type="AlphaFoldDB" id="A0A7R5L8M9"/>
<gene>
    <name evidence="3" type="primary">LOC113982119</name>
</gene>
<dbReference type="InParanoid" id="A0A7R5L8M9"/>
<reference evidence="3" key="1">
    <citation type="submission" date="2025-08" db="UniProtKB">
        <authorList>
            <consortium name="RefSeq"/>
        </authorList>
    </citation>
    <scope>IDENTIFICATION</scope>
    <source>
        <tissue evidence="3">Muscle</tissue>
    </source>
</reference>
<sequence>MAAAPSHTRHRMAGEQRQLPHGSRARSPPLARGTPGRIPGCRAGGPSRARHPGGERGCREGLGRAGSNGAGTASAARAAPSPGGRGAALGRGKGEHRSSAPSSGPPVPASGLLFARFGLWWFSNPATVLQYRTGSGIHTVPKGSSGCR</sequence>